<organism evidence="1 2">
    <name type="scientific">Jatropha curcas</name>
    <name type="common">Barbados nut</name>
    <dbReference type="NCBI Taxonomy" id="180498"/>
    <lineage>
        <taxon>Eukaryota</taxon>
        <taxon>Viridiplantae</taxon>
        <taxon>Streptophyta</taxon>
        <taxon>Embryophyta</taxon>
        <taxon>Tracheophyta</taxon>
        <taxon>Spermatophyta</taxon>
        <taxon>Magnoliopsida</taxon>
        <taxon>eudicotyledons</taxon>
        <taxon>Gunneridae</taxon>
        <taxon>Pentapetalae</taxon>
        <taxon>rosids</taxon>
        <taxon>fabids</taxon>
        <taxon>Malpighiales</taxon>
        <taxon>Euphorbiaceae</taxon>
        <taxon>Crotonoideae</taxon>
        <taxon>Jatropheae</taxon>
        <taxon>Jatropha</taxon>
    </lineage>
</organism>
<protein>
    <recommendedName>
        <fullName evidence="3">Aminotransferase-like plant mobile domain-containing protein</fullName>
    </recommendedName>
</protein>
<dbReference type="AlphaFoldDB" id="A0A067KS25"/>
<proteinExistence type="predicted"/>
<evidence type="ECO:0000313" key="2">
    <source>
        <dbReference type="Proteomes" id="UP000027138"/>
    </source>
</evidence>
<reference evidence="1 2" key="1">
    <citation type="journal article" date="2014" name="PLoS ONE">
        <title>Global Analysis of Gene Expression Profiles in Physic Nut (Jatropha curcas L.) Seedlings Exposed to Salt Stress.</title>
        <authorList>
            <person name="Zhang L."/>
            <person name="Zhang C."/>
            <person name="Wu P."/>
            <person name="Chen Y."/>
            <person name="Li M."/>
            <person name="Jiang H."/>
            <person name="Wu G."/>
        </authorList>
    </citation>
    <scope>NUCLEOTIDE SEQUENCE [LARGE SCALE GENOMIC DNA]</scope>
    <source>
        <strain evidence="2">cv. GZQX0401</strain>
        <tissue evidence="1">Young leaves</tissue>
    </source>
</reference>
<evidence type="ECO:0008006" key="3">
    <source>
        <dbReference type="Google" id="ProtNLM"/>
    </source>
</evidence>
<dbReference type="EMBL" id="KK914518">
    <property type="protein sequence ID" value="KDP34624.1"/>
    <property type="molecule type" value="Genomic_DNA"/>
</dbReference>
<name>A0A067KS25_JATCU</name>
<dbReference type="Proteomes" id="UP000027138">
    <property type="component" value="Unassembled WGS sequence"/>
</dbReference>
<evidence type="ECO:0000313" key="1">
    <source>
        <dbReference type="EMBL" id="KDP34624.1"/>
    </source>
</evidence>
<accession>A0A067KS25</accession>
<gene>
    <name evidence="1" type="ORF">JCGZ_11147</name>
</gene>
<keyword evidence="2" id="KW-1185">Reference proteome</keyword>
<sequence>MSEENLVGTPMQPRMQGQSLSSSMPALMEQWMDTTYTFHLPFGEMTIPIDFEPTTSQEWVRYQSIISQYEEMPLEQIKTMDVDVVARVFLFYLLSTTLFTNHGNDTALALLPPLQDLDTMSAQGLSGHQSLANFIPTTYSIFVWTQLLVQVPPLAEFDHLQRQRKWIEIKALAQLDGRSTGIVFGEFLIQRLQTKLLLLATRAWPGCIILLHL</sequence>